<evidence type="ECO:0000256" key="2">
    <source>
        <dbReference type="ARBA" id="ARBA00022676"/>
    </source>
</evidence>
<reference evidence="5 6" key="1">
    <citation type="submission" date="2019-03" db="EMBL/GenBank/DDBJ databases">
        <title>Genomics of glacier-inhabiting Cryobacterium strains.</title>
        <authorList>
            <person name="Liu Q."/>
            <person name="Xin Y.-H."/>
        </authorList>
    </citation>
    <scope>NUCLEOTIDE SEQUENCE [LARGE SCALE GENOMIC DNA]</scope>
    <source>
        <strain evidence="5 6">Hh8</strain>
    </source>
</reference>
<name>A0ABY2I149_9MICO</name>
<dbReference type="InterPro" id="IPR028098">
    <property type="entry name" value="Glyco_trans_4-like_N"/>
</dbReference>
<evidence type="ECO:0000256" key="1">
    <source>
        <dbReference type="ARBA" id="ARBA00021292"/>
    </source>
</evidence>
<organism evidence="5 6">
    <name type="scientific">Cryobacterium flavum</name>
    <dbReference type="NCBI Taxonomy" id="1424659"/>
    <lineage>
        <taxon>Bacteria</taxon>
        <taxon>Bacillati</taxon>
        <taxon>Actinomycetota</taxon>
        <taxon>Actinomycetes</taxon>
        <taxon>Micrococcales</taxon>
        <taxon>Microbacteriaceae</taxon>
        <taxon>Cryobacterium</taxon>
    </lineage>
</organism>
<gene>
    <name evidence="5" type="ORF">E3O21_10970</name>
</gene>
<sequence length="432" mass="46684">MTVIHLSKPLSGSTDQQELRVLVIGLNYLPERTGIAPYTSALAGGLQARGMKVDVFSAHPHYPEWRIHPGFGSWTTHDTVGGVPVRRLRHYVPARPSGVKRLLSEISFGLRLVFSRWDKPDVVVMVSPALFASAIATLRIRLGWHKPVINVWLQDIYSLGMTETGMGGGLVARIVTWVETKTLKAAAGVVVIHTRFADYVSDKLGVDANRVEVVRNWTHFDSAPVANVRTIRSAHGWGADESVVLHAGNMGVKQGLENVVNAARLADEHHLPLRFVLLGNGSQRDELRTLAEGIERLDFIDSLEDAEFQGALSAADILLVNEKPGVAEMAVPSKLTSYFNAGRPVIAATDLTGITADEIAAANAGLIVQAGDAQAMVDAAMSLAGDPTAAARLGANGLQYRNEVLGEDAAIDRYASWLRQLAAEKKYATVVR</sequence>
<protein>
    <recommendedName>
        <fullName evidence="1">D-inositol 3-phosphate glycosyltransferase</fullName>
    </recommendedName>
</protein>
<dbReference type="InterPro" id="IPR050194">
    <property type="entry name" value="Glycosyltransferase_grp1"/>
</dbReference>
<dbReference type="PANTHER" id="PTHR45947:SF3">
    <property type="entry name" value="SULFOQUINOVOSYL TRANSFERASE SQD2"/>
    <property type="match status" value="1"/>
</dbReference>
<evidence type="ECO:0000313" key="5">
    <source>
        <dbReference type="EMBL" id="TFB76668.1"/>
    </source>
</evidence>
<accession>A0ABY2I149</accession>
<dbReference type="CDD" id="cd03794">
    <property type="entry name" value="GT4_WbuB-like"/>
    <property type="match status" value="1"/>
</dbReference>
<evidence type="ECO:0000259" key="4">
    <source>
        <dbReference type="Pfam" id="PF13579"/>
    </source>
</evidence>
<dbReference type="EMBL" id="SOFD01000027">
    <property type="protein sequence ID" value="TFB76668.1"/>
    <property type="molecule type" value="Genomic_DNA"/>
</dbReference>
<comment type="caution">
    <text evidence="5">The sequence shown here is derived from an EMBL/GenBank/DDBJ whole genome shotgun (WGS) entry which is preliminary data.</text>
</comment>
<evidence type="ECO:0000256" key="3">
    <source>
        <dbReference type="ARBA" id="ARBA00022679"/>
    </source>
</evidence>
<dbReference type="Pfam" id="PF13692">
    <property type="entry name" value="Glyco_trans_1_4"/>
    <property type="match status" value="1"/>
</dbReference>
<dbReference type="Proteomes" id="UP000298252">
    <property type="component" value="Unassembled WGS sequence"/>
</dbReference>
<keyword evidence="2" id="KW-0328">Glycosyltransferase</keyword>
<dbReference type="Gene3D" id="3.40.50.2000">
    <property type="entry name" value="Glycogen Phosphorylase B"/>
    <property type="match status" value="2"/>
</dbReference>
<keyword evidence="3" id="KW-0808">Transferase</keyword>
<evidence type="ECO:0000313" key="6">
    <source>
        <dbReference type="Proteomes" id="UP000298252"/>
    </source>
</evidence>
<dbReference type="PANTHER" id="PTHR45947">
    <property type="entry name" value="SULFOQUINOVOSYL TRANSFERASE SQD2"/>
    <property type="match status" value="1"/>
</dbReference>
<feature type="domain" description="Glycosyltransferase subfamily 4-like N-terminal" evidence="4">
    <location>
        <begin position="33"/>
        <end position="217"/>
    </location>
</feature>
<dbReference type="SUPFAM" id="SSF53756">
    <property type="entry name" value="UDP-Glycosyltransferase/glycogen phosphorylase"/>
    <property type="match status" value="1"/>
</dbReference>
<dbReference type="Pfam" id="PF13579">
    <property type="entry name" value="Glyco_trans_4_4"/>
    <property type="match status" value="1"/>
</dbReference>
<proteinExistence type="predicted"/>
<keyword evidence="6" id="KW-1185">Reference proteome</keyword>